<accession>A0A1H2WS76</accession>
<organism evidence="3 4">
    <name type="scientific">Flavobacterium degerlachei</name>
    <dbReference type="NCBI Taxonomy" id="229203"/>
    <lineage>
        <taxon>Bacteria</taxon>
        <taxon>Pseudomonadati</taxon>
        <taxon>Bacteroidota</taxon>
        <taxon>Flavobacteriia</taxon>
        <taxon>Flavobacteriales</taxon>
        <taxon>Flavobacteriaceae</taxon>
        <taxon>Flavobacterium</taxon>
    </lineage>
</organism>
<keyword evidence="1" id="KW-0732">Signal</keyword>
<dbReference type="PANTHER" id="PTHR37957:SF1">
    <property type="entry name" value="PHYTASE-LIKE DOMAIN-CONTAINING PROTEIN"/>
    <property type="match status" value="1"/>
</dbReference>
<dbReference type="InterPro" id="IPR027372">
    <property type="entry name" value="Phytase-like_dom"/>
</dbReference>
<evidence type="ECO:0000313" key="4">
    <source>
        <dbReference type="Proteomes" id="UP000198569"/>
    </source>
</evidence>
<sequence length="376" mass="42016">MRKLIILAFLPLAFISCSSLKPTETANANPSLKFINSIEVPFNQEFKNTVVGGLSSIDYDAKNDLYYFISDDRAIYNDARFYTAKINLNADTINHITFSDVVTFKNPAGSKYSNWEKYPNSSIDPEELRYSPKTKSVVWSSEGARVIAKDFLVLQNPTVQTADLNGNYLNEYKLPANLNMQKEEKGPRSNGVLEGIAFNKNYSTLYTNVEEPLYEDGAEATTTKGGMIRLFEFDVKSRKNIAQYAYLLDPIAHEPNPAAGFAVNGVSAIQYYSKDQLLVVERSYSVGKKACTIKVYLCDFTNATNIKDIASLQGQEFIPASKKLILNMDDLGIFIDNIEGVTFGPKLANGKQSLLFVSDNNFSDKQKTQVLLFEVD</sequence>
<dbReference type="EMBL" id="FNMV01000005">
    <property type="protein sequence ID" value="SDW82829.1"/>
    <property type="molecule type" value="Genomic_DNA"/>
</dbReference>
<protein>
    <submittedName>
        <fullName evidence="3">Uncharacterized conserved protein</fullName>
    </submittedName>
</protein>
<dbReference type="AlphaFoldDB" id="A0A1H2WS76"/>
<gene>
    <name evidence="3" type="ORF">SAMN05444338_10528</name>
</gene>
<evidence type="ECO:0000256" key="1">
    <source>
        <dbReference type="SAM" id="SignalP"/>
    </source>
</evidence>
<evidence type="ECO:0000313" key="3">
    <source>
        <dbReference type="EMBL" id="SDW82829.1"/>
    </source>
</evidence>
<evidence type="ECO:0000259" key="2">
    <source>
        <dbReference type="Pfam" id="PF13449"/>
    </source>
</evidence>
<keyword evidence="4" id="KW-1185">Reference proteome</keyword>
<proteinExistence type="predicted"/>
<dbReference type="Pfam" id="PF13449">
    <property type="entry name" value="Phytase-like"/>
    <property type="match status" value="1"/>
</dbReference>
<dbReference type="PANTHER" id="PTHR37957">
    <property type="entry name" value="BLR7070 PROTEIN"/>
    <property type="match status" value="1"/>
</dbReference>
<dbReference type="STRING" id="229203.SAMN05444338_10528"/>
<dbReference type="Proteomes" id="UP000198569">
    <property type="component" value="Unassembled WGS sequence"/>
</dbReference>
<dbReference type="OrthoDB" id="9798539at2"/>
<feature type="chain" id="PRO_5011621659" evidence="1">
    <location>
        <begin position="22"/>
        <end position="376"/>
    </location>
</feature>
<dbReference type="RefSeq" id="WP_091430860.1">
    <property type="nucleotide sequence ID" value="NZ_FNMV01000005.1"/>
</dbReference>
<dbReference type="PROSITE" id="PS51257">
    <property type="entry name" value="PROKAR_LIPOPROTEIN"/>
    <property type="match status" value="1"/>
</dbReference>
<reference evidence="4" key="1">
    <citation type="submission" date="2016-10" db="EMBL/GenBank/DDBJ databases">
        <authorList>
            <person name="Varghese N."/>
            <person name="Submissions S."/>
        </authorList>
    </citation>
    <scope>NUCLEOTIDE SEQUENCE [LARGE SCALE GENOMIC DNA]</scope>
    <source>
        <strain evidence="4">DSM 15718</strain>
    </source>
</reference>
<name>A0A1H2WS76_9FLAO</name>
<feature type="signal peptide" evidence="1">
    <location>
        <begin position="1"/>
        <end position="21"/>
    </location>
</feature>
<feature type="domain" description="Phytase-like" evidence="2">
    <location>
        <begin position="50"/>
        <end position="362"/>
    </location>
</feature>